<sequence>MSVILLQEHGQLPVSKKEDKYDRLELVEWCKRTDNLPEAYYASYKIGAEWIDEQESLIVTTKHKMEQIDFVRMFMTCFTSDLSLASFSTIYEIYIDKPSIKAPALQSVVSPLLVLHFLGVVSRIRELKKGYVSRSENLKKVRGRISILKNERQNIAIRRYDRVFCEYDEYSADIPENRLIKKALLFSQRLLQGLNERSAAVAKLRLNKSLALFSEVSDKVEIKQVKRLRAHKLFTNYNEAIRLAKLILRLFDYNISKVGNDEGKVVPFWLDMSLLYEHYVYGLLHEAYREKITYQFKGKTGFPDFLYKSKEYKAILDTKYIPKYENKPLDKDVIWQLSGYSRDLYILKHFGYKNITKETTLSPVPCIIIYPKEGALDKLACNPFLDKSLGTLCGKAIDGLLLFYKICVPLPVLSDNL</sequence>
<organism evidence="1 2">
    <name type="scientific">Prevotella micans F0438</name>
    <dbReference type="NCBI Taxonomy" id="883158"/>
    <lineage>
        <taxon>Bacteria</taxon>
        <taxon>Pseudomonadati</taxon>
        <taxon>Bacteroidota</taxon>
        <taxon>Bacteroidia</taxon>
        <taxon>Bacteroidales</taxon>
        <taxon>Prevotellaceae</taxon>
        <taxon>Prevotella</taxon>
    </lineage>
</organism>
<dbReference type="STRING" id="883158.HMPREF9140_01819"/>
<dbReference type="AlphaFoldDB" id="H1Q4I1"/>
<gene>
    <name evidence="1" type="ORF">HMPREF9140_01819</name>
</gene>
<dbReference type="PATRIC" id="fig|883158.3.peg.1819"/>
<reference evidence="1 2" key="1">
    <citation type="submission" date="2011-12" db="EMBL/GenBank/DDBJ databases">
        <title>The Genome Sequence of Prevotella micans F0438.</title>
        <authorList>
            <consortium name="The Broad Institute Genome Sequencing Platform"/>
            <person name="Earl A."/>
            <person name="Ward D."/>
            <person name="Feldgarden M."/>
            <person name="Gevers D."/>
            <person name="Izard J."/>
            <person name="Baranova O.V."/>
            <person name="Blanton J.M."/>
            <person name="Wade W.G."/>
            <person name="Dewhirst F.E."/>
            <person name="Young S.K."/>
            <person name="Zeng Q."/>
            <person name="Gargeya S."/>
            <person name="Fitzgerald M."/>
            <person name="Haas B."/>
            <person name="Abouelleil A."/>
            <person name="Alvarado L."/>
            <person name="Arachchi H.M."/>
            <person name="Berlin A."/>
            <person name="Chapman S.B."/>
            <person name="Gearin G."/>
            <person name="Goldberg J."/>
            <person name="Griggs A."/>
            <person name="Gujja S."/>
            <person name="Hansen M."/>
            <person name="Heiman D."/>
            <person name="Howarth C."/>
            <person name="Larimer J."/>
            <person name="Lui A."/>
            <person name="MacDonald P.J.P."/>
            <person name="McCowen C."/>
            <person name="Montmayeur A."/>
            <person name="Murphy C."/>
            <person name="Neiman D."/>
            <person name="Pearson M."/>
            <person name="Priest M."/>
            <person name="Roberts A."/>
            <person name="Saif S."/>
            <person name="Shea T."/>
            <person name="Sisk P."/>
            <person name="Stolte C."/>
            <person name="Sykes S."/>
            <person name="Wortman J."/>
            <person name="Nusbaum C."/>
            <person name="Birren B."/>
        </authorList>
    </citation>
    <scope>NUCLEOTIDE SEQUENCE [LARGE SCALE GENOMIC DNA]</scope>
    <source>
        <strain evidence="1 2">F0438</strain>
    </source>
</reference>
<dbReference type="Proteomes" id="UP000016023">
    <property type="component" value="Unassembled WGS sequence"/>
</dbReference>
<dbReference type="PANTHER" id="PTHR38733">
    <property type="entry name" value="PROTEIN MCRC"/>
    <property type="match status" value="1"/>
</dbReference>
<keyword evidence="2" id="KW-1185">Reference proteome</keyword>
<protein>
    <recommendedName>
        <fullName evidence="3">5-methylcytosine-specific restriction enzyme subunit McrC</fullName>
    </recommendedName>
</protein>
<evidence type="ECO:0000313" key="2">
    <source>
        <dbReference type="Proteomes" id="UP000016023"/>
    </source>
</evidence>
<evidence type="ECO:0000313" key="1">
    <source>
        <dbReference type="EMBL" id="EHO67082.1"/>
    </source>
</evidence>
<dbReference type="HOGENOM" id="CLU_638815_0_0_10"/>
<dbReference type="EMBL" id="AGWK01000049">
    <property type="protein sequence ID" value="EHO67082.1"/>
    <property type="molecule type" value="Genomic_DNA"/>
</dbReference>
<proteinExistence type="predicted"/>
<dbReference type="Pfam" id="PF10117">
    <property type="entry name" value="McrBC"/>
    <property type="match status" value="1"/>
</dbReference>
<accession>H1Q4I1</accession>
<comment type="caution">
    <text evidence="1">The sequence shown here is derived from an EMBL/GenBank/DDBJ whole genome shotgun (WGS) entry which is preliminary data.</text>
</comment>
<dbReference type="eggNOG" id="COG4268">
    <property type="taxonomic scope" value="Bacteria"/>
</dbReference>
<dbReference type="InterPro" id="IPR019292">
    <property type="entry name" value="McrC"/>
</dbReference>
<name>H1Q4I1_9BACT</name>
<evidence type="ECO:0008006" key="3">
    <source>
        <dbReference type="Google" id="ProtNLM"/>
    </source>
</evidence>
<dbReference type="RefSeq" id="WP_006953383.1">
    <property type="nucleotide sequence ID" value="NZ_JH594523.1"/>
</dbReference>
<dbReference type="PANTHER" id="PTHR38733:SF1">
    <property type="entry name" value="TYPE IV METHYL-DIRECTED RESTRICTION ENZYME ECOKMCRBC"/>
    <property type="match status" value="1"/>
</dbReference>